<comment type="caution">
    <text evidence="2">The sequence shown here is derived from an EMBL/GenBank/DDBJ whole genome shotgun (WGS) entry which is preliminary data.</text>
</comment>
<evidence type="ECO:0000313" key="3">
    <source>
        <dbReference type="Proteomes" id="UP001154015"/>
    </source>
</evidence>
<protein>
    <submittedName>
        <fullName evidence="2">Uncharacterized protein</fullName>
    </submittedName>
</protein>
<accession>A0ABM9H3Q7</accession>
<name>A0ABM9H3Q7_STRGL</name>
<reference evidence="2" key="1">
    <citation type="submission" date="2022-03" db="EMBL/GenBank/DDBJ databases">
        <authorList>
            <person name="Leyn A S."/>
        </authorList>
    </citation>
    <scope>NUCLEOTIDE SEQUENCE</scope>
    <source>
        <strain evidence="2">Streptomyces globisporus 4-3</strain>
    </source>
</reference>
<evidence type="ECO:0000313" key="2">
    <source>
        <dbReference type="EMBL" id="CAH9418261.1"/>
    </source>
</evidence>
<feature type="region of interest" description="Disordered" evidence="1">
    <location>
        <begin position="1"/>
        <end position="55"/>
    </location>
</feature>
<keyword evidence="3" id="KW-1185">Reference proteome</keyword>
<sequence length="55" mass="5924">MRVGAPVPEGATGPIVQRGPMIFEGHPHSGHDQAFPPLPDPYPRQGTVEWPVGVR</sequence>
<dbReference type="Proteomes" id="UP001154015">
    <property type="component" value="Unassembled WGS sequence"/>
</dbReference>
<organism evidence="2 3">
    <name type="scientific">Streptomyces globisporus</name>
    <dbReference type="NCBI Taxonomy" id="1908"/>
    <lineage>
        <taxon>Bacteria</taxon>
        <taxon>Bacillati</taxon>
        <taxon>Actinomycetota</taxon>
        <taxon>Actinomycetes</taxon>
        <taxon>Kitasatosporales</taxon>
        <taxon>Streptomycetaceae</taxon>
        <taxon>Streptomyces</taxon>
    </lineage>
</organism>
<proteinExistence type="predicted"/>
<dbReference type="EMBL" id="CAKXYP010000017">
    <property type="protein sequence ID" value="CAH9418261.1"/>
    <property type="molecule type" value="Genomic_DNA"/>
</dbReference>
<gene>
    <name evidence="2" type="ORF">SGL43_05310</name>
</gene>
<evidence type="ECO:0000256" key="1">
    <source>
        <dbReference type="SAM" id="MobiDB-lite"/>
    </source>
</evidence>